<protein>
    <submittedName>
        <fullName evidence="2">Uncharacterized protein</fullName>
    </submittedName>
</protein>
<dbReference type="AlphaFoldDB" id="A0A0A9H567"/>
<dbReference type="EMBL" id="GBRH01166957">
    <property type="protein sequence ID" value="JAE30939.1"/>
    <property type="molecule type" value="Transcribed_RNA"/>
</dbReference>
<accession>A0A0A9H567</accession>
<keyword evidence="1" id="KW-1133">Transmembrane helix</keyword>
<reference evidence="2" key="2">
    <citation type="journal article" date="2015" name="Data Brief">
        <title>Shoot transcriptome of the giant reed, Arundo donax.</title>
        <authorList>
            <person name="Barrero R.A."/>
            <person name="Guerrero F.D."/>
            <person name="Moolhuijzen P."/>
            <person name="Goolsby J.A."/>
            <person name="Tidwell J."/>
            <person name="Bellgard S.E."/>
            <person name="Bellgard M.I."/>
        </authorList>
    </citation>
    <scope>NUCLEOTIDE SEQUENCE</scope>
    <source>
        <tissue evidence="2">Shoot tissue taken approximately 20 cm above the soil surface</tissue>
    </source>
</reference>
<keyword evidence="1" id="KW-0472">Membrane</keyword>
<evidence type="ECO:0000313" key="2">
    <source>
        <dbReference type="EMBL" id="JAE30939.1"/>
    </source>
</evidence>
<sequence length="53" mass="6159">MEPYVVELDQRGLFYIHFHIANLLFLNLFAICPSNCYEYMPPTSAMLHLVAVL</sequence>
<reference evidence="2" key="1">
    <citation type="submission" date="2014-09" db="EMBL/GenBank/DDBJ databases">
        <authorList>
            <person name="Magalhaes I.L.F."/>
            <person name="Oliveira U."/>
            <person name="Santos F.R."/>
            <person name="Vidigal T.H.D.A."/>
            <person name="Brescovit A.D."/>
            <person name="Santos A.J."/>
        </authorList>
    </citation>
    <scope>NUCLEOTIDE SEQUENCE</scope>
    <source>
        <tissue evidence="2">Shoot tissue taken approximately 20 cm above the soil surface</tissue>
    </source>
</reference>
<organism evidence="2">
    <name type="scientific">Arundo donax</name>
    <name type="common">Giant reed</name>
    <name type="synonym">Donax arundinaceus</name>
    <dbReference type="NCBI Taxonomy" id="35708"/>
    <lineage>
        <taxon>Eukaryota</taxon>
        <taxon>Viridiplantae</taxon>
        <taxon>Streptophyta</taxon>
        <taxon>Embryophyta</taxon>
        <taxon>Tracheophyta</taxon>
        <taxon>Spermatophyta</taxon>
        <taxon>Magnoliopsida</taxon>
        <taxon>Liliopsida</taxon>
        <taxon>Poales</taxon>
        <taxon>Poaceae</taxon>
        <taxon>PACMAD clade</taxon>
        <taxon>Arundinoideae</taxon>
        <taxon>Arundineae</taxon>
        <taxon>Arundo</taxon>
    </lineage>
</organism>
<name>A0A0A9H567_ARUDO</name>
<keyword evidence="1" id="KW-0812">Transmembrane</keyword>
<evidence type="ECO:0000256" key="1">
    <source>
        <dbReference type="SAM" id="Phobius"/>
    </source>
</evidence>
<feature type="transmembrane region" description="Helical" evidence="1">
    <location>
        <begin position="12"/>
        <end position="32"/>
    </location>
</feature>
<proteinExistence type="predicted"/>